<organism evidence="2 3">
    <name type="scientific">Bacillus cereus</name>
    <dbReference type="NCBI Taxonomy" id="1396"/>
    <lineage>
        <taxon>Bacteria</taxon>
        <taxon>Bacillati</taxon>
        <taxon>Bacillota</taxon>
        <taxon>Bacilli</taxon>
        <taxon>Bacillales</taxon>
        <taxon>Bacillaceae</taxon>
        <taxon>Bacillus</taxon>
        <taxon>Bacillus cereus group</taxon>
    </lineage>
</organism>
<dbReference type="PROSITE" id="PS50943">
    <property type="entry name" value="HTH_CROC1"/>
    <property type="match status" value="1"/>
</dbReference>
<accession>A0A9X6UB89</accession>
<dbReference type="GO" id="GO:0003677">
    <property type="term" value="F:DNA binding"/>
    <property type="evidence" value="ECO:0007669"/>
    <property type="project" value="InterPro"/>
</dbReference>
<evidence type="ECO:0000313" key="3">
    <source>
        <dbReference type="Proteomes" id="UP000220691"/>
    </source>
</evidence>
<dbReference type="AlphaFoldDB" id="A0A9X6UB89"/>
<reference evidence="2 3" key="1">
    <citation type="submission" date="2017-09" db="EMBL/GenBank/DDBJ databases">
        <title>Large-scale bioinformatics analysis of Bacillus genomes uncovers conserved roles of natural products in bacterial physiology.</title>
        <authorList>
            <consortium name="Agbiome Team Llc"/>
            <person name="Bleich R.M."/>
            <person name="Kirk G.J."/>
            <person name="Santa Maria K.C."/>
            <person name="Allen S.E."/>
            <person name="Farag S."/>
            <person name="Shank E.A."/>
            <person name="Bowers A."/>
        </authorList>
    </citation>
    <scope>NUCLEOTIDE SEQUENCE [LARGE SCALE GENOMIC DNA]</scope>
    <source>
        <strain evidence="2 3">AFS027647</strain>
    </source>
</reference>
<name>A0A9X6UB89_BACCE</name>
<dbReference type="InterPro" id="IPR001387">
    <property type="entry name" value="Cro/C1-type_HTH"/>
</dbReference>
<feature type="domain" description="HTH cro/C1-type" evidence="1">
    <location>
        <begin position="6"/>
        <end position="61"/>
    </location>
</feature>
<dbReference type="SMART" id="SM00530">
    <property type="entry name" value="HTH_XRE"/>
    <property type="match status" value="1"/>
</dbReference>
<gene>
    <name evidence="2" type="ORF">CN553_14835</name>
</gene>
<evidence type="ECO:0000313" key="2">
    <source>
        <dbReference type="EMBL" id="PEN96245.1"/>
    </source>
</evidence>
<sequence length="207" mass="23803">MIRCNLAILLTERNLKITKVANDTGISRTTLTSLSKNDSQGIQFETINKLCTYLKISPTDFFTYIPMNFDISIYIDTNSGEFVFNKTFELFLNLYEPMKEKKSYSFIAKLVGIHNNVACEDVEIIEHVTGGKVDFIFHDIYIYPDNVSEQKSIKEAFNKIPTPFLADIEKQAKLAITDEVQKIDDGKLLSEFHFDWFGESDKVLKEK</sequence>
<dbReference type="Proteomes" id="UP000220691">
    <property type="component" value="Unassembled WGS sequence"/>
</dbReference>
<dbReference type="EMBL" id="NUAN01000090">
    <property type="protein sequence ID" value="PEN96245.1"/>
    <property type="molecule type" value="Genomic_DNA"/>
</dbReference>
<dbReference type="Pfam" id="PF13443">
    <property type="entry name" value="HTH_26"/>
    <property type="match status" value="1"/>
</dbReference>
<comment type="caution">
    <text evidence="2">The sequence shown here is derived from an EMBL/GenBank/DDBJ whole genome shotgun (WGS) entry which is preliminary data.</text>
</comment>
<dbReference type="Gene3D" id="1.10.260.40">
    <property type="entry name" value="lambda repressor-like DNA-binding domains"/>
    <property type="match status" value="1"/>
</dbReference>
<dbReference type="SUPFAM" id="SSF47413">
    <property type="entry name" value="lambda repressor-like DNA-binding domains"/>
    <property type="match status" value="1"/>
</dbReference>
<evidence type="ECO:0000259" key="1">
    <source>
        <dbReference type="PROSITE" id="PS50943"/>
    </source>
</evidence>
<proteinExistence type="predicted"/>
<dbReference type="InterPro" id="IPR010982">
    <property type="entry name" value="Lambda_DNA-bd_dom_sf"/>
</dbReference>
<protein>
    <recommendedName>
        <fullName evidence="1">HTH cro/C1-type domain-containing protein</fullName>
    </recommendedName>
</protein>